<evidence type="ECO:0000313" key="2">
    <source>
        <dbReference type="Proteomes" id="UP001055072"/>
    </source>
</evidence>
<organism evidence="1 2">
    <name type="scientific">Irpex rosettiformis</name>
    <dbReference type="NCBI Taxonomy" id="378272"/>
    <lineage>
        <taxon>Eukaryota</taxon>
        <taxon>Fungi</taxon>
        <taxon>Dikarya</taxon>
        <taxon>Basidiomycota</taxon>
        <taxon>Agaricomycotina</taxon>
        <taxon>Agaricomycetes</taxon>
        <taxon>Polyporales</taxon>
        <taxon>Irpicaceae</taxon>
        <taxon>Irpex</taxon>
    </lineage>
</organism>
<protein>
    <submittedName>
        <fullName evidence="1">Uncharacterized protein</fullName>
    </submittedName>
</protein>
<dbReference type="EMBL" id="MU274943">
    <property type="protein sequence ID" value="KAI0084375.1"/>
    <property type="molecule type" value="Genomic_DNA"/>
</dbReference>
<gene>
    <name evidence="1" type="ORF">BDY19DRAFT_535355</name>
</gene>
<sequence>MVQVSPKTTSSPPTKFISWFLAIIFTLAMVMIYVIPPSSQVLFPAFAEVRETGFYPDGLPVRRTYTGVYILDEMCTGLAGLFSAASDGQDFATHLFCLWFLPQLCAVLTFIYWEAGKVESTQFRFARLPTFFGVLAQLIAAGPTLPLYFISHIRGIPLVPNTIPKDAHIRARVLLPAIILGFVVPSAALFLVPSGSMSLDTKQIIAAIWQPFPLYIAILYPLLAYGLQGISSPVTSSKDNREAALKGIQVAYMASGILSSVAHWAIFLPAAFPSIFPSFISGYTDPSVSFRHIFVPYILHPYLPTSISEIPEIAPYRLAARLLFQHDWLYMTLAAFVFFAWHQASVARSYTGGADFVSWLTGVVVYTCIGGPGSAFCWAAIQREQVLSSIISTQREIVEDRSSTKGEKQ</sequence>
<name>A0ACB8TQX7_9APHY</name>
<proteinExistence type="predicted"/>
<reference evidence="1" key="1">
    <citation type="journal article" date="2021" name="Environ. Microbiol.">
        <title>Gene family expansions and transcriptome signatures uncover fungal adaptations to wood decay.</title>
        <authorList>
            <person name="Hage H."/>
            <person name="Miyauchi S."/>
            <person name="Viragh M."/>
            <person name="Drula E."/>
            <person name="Min B."/>
            <person name="Chaduli D."/>
            <person name="Navarro D."/>
            <person name="Favel A."/>
            <person name="Norest M."/>
            <person name="Lesage-Meessen L."/>
            <person name="Balint B."/>
            <person name="Merenyi Z."/>
            <person name="de Eugenio L."/>
            <person name="Morin E."/>
            <person name="Martinez A.T."/>
            <person name="Baldrian P."/>
            <person name="Stursova M."/>
            <person name="Martinez M.J."/>
            <person name="Novotny C."/>
            <person name="Magnuson J.K."/>
            <person name="Spatafora J.W."/>
            <person name="Maurice S."/>
            <person name="Pangilinan J."/>
            <person name="Andreopoulos W."/>
            <person name="LaButti K."/>
            <person name="Hundley H."/>
            <person name="Na H."/>
            <person name="Kuo A."/>
            <person name="Barry K."/>
            <person name="Lipzen A."/>
            <person name="Henrissat B."/>
            <person name="Riley R."/>
            <person name="Ahrendt S."/>
            <person name="Nagy L.G."/>
            <person name="Grigoriev I.V."/>
            <person name="Martin F."/>
            <person name="Rosso M.N."/>
        </authorList>
    </citation>
    <scope>NUCLEOTIDE SEQUENCE</scope>
    <source>
        <strain evidence="1">CBS 384.51</strain>
    </source>
</reference>
<evidence type="ECO:0000313" key="1">
    <source>
        <dbReference type="EMBL" id="KAI0084375.1"/>
    </source>
</evidence>
<accession>A0ACB8TQX7</accession>
<dbReference type="Proteomes" id="UP001055072">
    <property type="component" value="Unassembled WGS sequence"/>
</dbReference>
<comment type="caution">
    <text evidence="1">The sequence shown here is derived from an EMBL/GenBank/DDBJ whole genome shotgun (WGS) entry which is preliminary data.</text>
</comment>
<keyword evidence="2" id="KW-1185">Reference proteome</keyword>